<dbReference type="Proteomes" id="UP001227230">
    <property type="component" value="Chromosome 8"/>
</dbReference>
<dbReference type="Pfam" id="PF03732">
    <property type="entry name" value="Retrotrans_gag"/>
    <property type="match status" value="1"/>
</dbReference>
<keyword evidence="1" id="KW-1133">Transmembrane helix</keyword>
<reference evidence="3 4" key="1">
    <citation type="journal article" date="2023" name="Hortic Res">
        <title>The complete reference genome for grapevine (Vitis vinifera L.) genetics and breeding.</title>
        <authorList>
            <person name="Shi X."/>
            <person name="Cao S."/>
            <person name="Wang X."/>
            <person name="Huang S."/>
            <person name="Wang Y."/>
            <person name="Liu Z."/>
            <person name="Liu W."/>
            <person name="Leng X."/>
            <person name="Peng Y."/>
            <person name="Wang N."/>
            <person name="Wang Y."/>
            <person name="Ma Z."/>
            <person name="Xu X."/>
            <person name="Zhang F."/>
            <person name="Xue H."/>
            <person name="Zhong H."/>
            <person name="Wang Y."/>
            <person name="Zhang K."/>
            <person name="Velt A."/>
            <person name="Avia K."/>
            <person name="Holtgrawe D."/>
            <person name="Grimplet J."/>
            <person name="Matus J.T."/>
            <person name="Ware D."/>
            <person name="Wu X."/>
            <person name="Wang H."/>
            <person name="Liu C."/>
            <person name="Fang Y."/>
            <person name="Rustenholz C."/>
            <person name="Cheng Z."/>
            <person name="Xiao H."/>
            <person name="Zhou Y."/>
        </authorList>
    </citation>
    <scope>NUCLEOTIDE SEQUENCE [LARGE SCALE GENOMIC DNA]</scope>
    <source>
        <strain evidence="4">cv. Pinot noir / PN40024</strain>
        <tissue evidence="3">Leaf</tissue>
    </source>
</reference>
<gene>
    <name evidence="3" type="ORF">VitviT2T_011537</name>
</gene>
<organism evidence="3 4">
    <name type="scientific">Vitis vinifera</name>
    <name type="common">Grape</name>
    <dbReference type="NCBI Taxonomy" id="29760"/>
    <lineage>
        <taxon>Eukaryota</taxon>
        <taxon>Viridiplantae</taxon>
        <taxon>Streptophyta</taxon>
        <taxon>Embryophyta</taxon>
        <taxon>Tracheophyta</taxon>
        <taxon>Spermatophyta</taxon>
        <taxon>Magnoliopsida</taxon>
        <taxon>eudicotyledons</taxon>
        <taxon>Gunneridae</taxon>
        <taxon>Pentapetalae</taxon>
        <taxon>rosids</taxon>
        <taxon>Vitales</taxon>
        <taxon>Vitaceae</taxon>
        <taxon>Viteae</taxon>
        <taxon>Vitis</taxon>
    </lineage>
</organism>
<evidence type="ECO:0000313" key="3">
    <source>
        <dbReference type="EMBL" id="WJZ92549.1"/>
    </source>
</evidence>
<keyword evidence="4" id="KW-1185">Reference proteome</keyword>
<feature type="transmembrane region" description="Helical" evidence="1">
    <location>
        <begin position="61"/>
        <end position="80"/>
    </location>
</feature>
<keyword evidence="1" id="KW-0472">Membrane</keyword>
<name>A0ABY9CC44_VITVI</name>
<evidence type="ECO:0000256" key="1">
    <source>
        <dbReference type="SAM" id="Phobius"/>
    </source>
</evidence>
<dbReference type="InterPro" id="IPR005162">
    <property type="entry name" value="Retrotrans_gag_dom"/>
</dbReference>
<sequence length="169" mass="20249">MSWMSDTLERSMDPSIGEGAEQFMMGGGWTKVMEMLMKMKKKKKIRSLRIMSLEVDVINKIFTEVMLVIMQLINLLVRYVRMKLKGHARAWWKSVEEQLRHTRRPTVSNWEEMKERLKEKYLPIDYEQMMFEEMLQLRQGSLSVDQFTDHFHELTIRSKIVETEQQTLA</sequence>
<evidence type="ECO:0000313" key="4">
    <source>
        <dbReference type="Proteomes" id="UP001227230"/>
    </source>
</evidence>
<feature type="domain" description="Retrotransposon gag" evidence="2">
    <location>
        <begin position="79"/>
        <end position="166"/>
    </location>
</feature>
<protein>
    <recommendedName>
        <fullName evidence="2">Retrotransposon gag domain-containing protein</fullName>
    </recommendedName>
</protein>
<accession>A0ABY9CC44</accession>
<keyword evidence="1" id="KW-0812">Transmembrane</keyword>
<proteinExistence type="predicted"/>
<dbReference type="EMBL" id="CP126655">
    <property type="protein sequence ID" value="WJZ92549.1"/>
    <property type="molecule type" value="Genomic_DNA"/>
</dbReference>
<evidence type="ECO:0000259" key="2">
    <source>
        <dbReference type="Pfam" id="PF03732"/>
    </source>
</evidence>